<keyword evidence="8" id="KW-1185">Reference proteome</keyword>
<feature type="binding site" evidence="6">
    <location>
        <position position="188"/>
    </location>
    <ligand>
        <name>Fe cation</name>
        <dbReference type="ChEBI" id="CHEBI:24875"/>
    </ligand>
</feature>
<dbReference type="InterPro" id="IPR023635">
    <property type="entry name" value="Peptide_deformylase"/>
</dbReference>
<dbReference type="Proteomes" id="UP000050911">
    <property type="component" value="Unassembled WGS sequence"/>
</dbReference>
<dbReference type="PATRIC" id="fig|1302272.5.peg.436"/>
<dbReference type="EMBL" id="AZCX01000001">
    <property type="protein sequence ID" value="KRK49508.1"/>
    <property type="molecule type" value="Genomic_DNA"/>
</dbReference>
<name>A0A0R1HZU7_9LACO</name>
<dbReference type="PRINTS" id="PR01576">
    <property type="entry name" value="PDEFORMYLASE"/>
</dbReference>
<evidence type="ECO:0000256" key="5">
    <source>
        <dbReference type="ARBA" id="ARBA00023004"/>
    </source>
</evidence>
<comment type="caution">
    <text evidence="7">The sequence shown here is derived from an EMBL/GenBank/DDBJ whole genome shotgun (WGS) entry which is preliminary data.</text>
</comment>
<gene>
    <name evidence="6" type="primary">def</name>
    <name evidence="7" type="ORF">FC96_GL000439</name>
</gene>
<feature type="binding site" evidence="6">
    <location>
        <position position="141"/>
    </location>
    <ligand>
        <name>Fe cation</name>
        <dbReference type="ChEBI" id="CHEBI:24875"/>
    </ligand>
</feature>
<dbReference type="HAMAP" id="MF_00163">
    <property type="entry name" value="Pep_deformylase"/>
    <property type="match status" value="1"/>
</dbReference>
<evidence type="ECO:0000313" key="8">
    <source>
        <dbReference type="Proteomes" id="UP000050911"/>
    </source>
</evidence>
<dbReference type="InterPro" id="IPR036821">
    <property type="entry name" value="Peptide_deformylase_sf"/>
</dbReference>
<dbReference type="NCBIfam" id="TIGR00079">
    <property type="entry name" value="pept_deformyl"/>
    <property type="match status" value="1"/>
</dbReference>
<dbReference type="GO" id="GO:0006412">
    <property type="term" value="P:translation"/>
    <property type="evidence" value="ECO:0007669"/>
    <property type="project" value="UniProtKB-UniRule"/>
</dbReference>
<accession>A0A0R1HZU7</accession>
<dbReference type="GO" id="GO:0042586">
    <property type="term" value="F:peptide deformylase activity"/>
    <property type="evidence" value="ECO:0007669"/>
    <property type="project" value="UniProtKB-UniRule"/>
</dbReference>
<proteinExistence type="inferred from homology"/>
<sequence length="214" mass="24059">MIFITYFAVSFLFENMIKLIDFSSEVVQMILMKNIVRDGDPVLRQEAENVTFPLSESDRKLANDMMEYLVTSQDETLAKKYGLRAGVGLAAPQVGVSKMMAAVLVPAETEGGQSPFTDVIINPVIVSHSVQDGALTEGEGCLSVDEDVPGFVPRHDRITLRYQDVEGETHKVRLRDYPAIVCQHEIDHLHGILFYDHIDRDHPFEISEDTVMFD</sequence>
<dbReference type="PIRSF" id="PIRSF004749">
    <property type="entry name" value="Pep_def"/>
    <property type="match status" value="1"/>
</dbReference>
<dbReference type="AlphaFoldDB" id="A0A0R1HZU7"/>
<comment type="function">
    <text evidence="6">Removes the formyl group from the N-terminal Met of newly synthesized proteins. Requires at least a dipeptide for an efficient rate of reaction. N-terminal L-methionine is a prerequisite for activity but the enzyme has broad specificity at other positions.</text>
</comment>
<keyword evidence="4 6" id="KW-0648">Protein biosynthesis</keyword>
<keyword evidence="2 6" id="KW-0479">Metal-binding</keyword>
<dbReference type="CDD" id="cd00487">
    <property type="entry name" value="Pep_deformylase"/>
    <property type="match status" value="1"/>
</dbReference>
<dbReference type="STRING" id="1302272.FC96_GL000439"/>
<feature type="active site" evidence="6">
    <location>
        <position position="185"/>
    </location>
</feature>
<dbReference type="SUPFAM" id="SSF56420">
    <property type="entry name" value="Peptide deformylase"/>
    <property type="match status" value="1"/>
</dbReference>
<evidence type="ECO:0000256" key="6">
    <source>
        <dbReference type="HAMAP-Rule" id="MF_00163"/>
    </source>
</evidence>
<comment type="similarity">
    <text evidence="1 6">Belongs to the polypeptide deformylase family.</text>
</comment>
<evidence type="ECO:0000256" key="1">
    <source>
        <dbReference type="ARBA" id="ARBA00010759"/>
    </source>
</evidence>
<evidence type="ECO:0000256" key="3">
    <source>
        <dbReference type="ARBA" id="ARBA00022801"/>
    </source>
</evidence>
<evidence type="ECO:0000256" key="4">
    <source>
        <dbReference type="ARBA" id="ARBA00022917"/>
    </source>
</evidence>
<evidence type="ECO:0000256" key="2">
    <source>
        <dbReference type="ARBA" id="ARBA00022723"/>
    </source>
</evidence>
<protein>
    <recommendedName>
        <fullName evidence="6">Peptide deformylase</fullName>
        <shortName evidence="6">PDF</shortName>
        <ecNumber evidence="6">3.5.1.88</ecNumber>
    </recommendedName>
    <alternativeName>
        <fullName evidence="6">Polypeptide deformylase</fullName>
    </alternativeName>
</protein>
<dbReference type="Gene3D" id="3.90.45.10">
    <property type="entry name" value="Peptide deformylase"/>
    <property type="match status" value="1"/>
</dbReference>
<evidence type="ECO:0000313" key="7">
    <source>
        <dbReference type="EMBL" id="KRK49508.1"/>
    </source>
</evidence>
<dbReference type="PANTHER" id="PTHR10458">
    <property type="entry name" value="PEPTIDE DEFORMYLASE"/>
    <property type="match status" value="1"/>
</dbReference>
<keyword evidence="5 6" id="KW-0408">Iron</keyword>
<reference evidence="7 8" key="1">
    <citation type="journal article" date="2015" name="Genome Announc.">
        <title>Expanding the biotechnology potential of lactobacilli through comparative genomics of 213 strains and associated genera.</title>
        <authorList>
            <person name="Sun Z."/>
            <person name="Harris H.M."/>
            <person name="McCann A."/>
            <person name="Guo C."/>
            <person name="Argimon S."/>
            <person name="Zhang W."/>
            <person name="Yang X."/>
            <person name="Jeffery I.B."/>
            <person name="Cooney J.C."/>
            <person name="Kagawa T.F."/>
            <person name="Liu W."/>
            <person name="Song Y."/>
            <person name="Salvetti E."/>
            <person name="Wrobel A."/>
            <person name="Rasinkangas P."/>
            <person name="Parkhill J."/>
            <person name="Rea M.C."/>
            <person name="O'Sullivan O."/>
            <person name="Ritari J."/>
            <person name="Douillard F.P."/>
            <person name="Paul Ross R."/>
            <person name="Yang R."/>
            <person name="Briner A.E."/>
            <person name="Felis G.E."/>
            <person name="de Vos W.M."/>
            <person name="Barrangou R."/>
            <person name="Klaenhammer T.R."/>
            <person name="Caufield P.W."/>
            <person name="Cui Y."/>
            <person name="Zhang H."/>
            <person name="O'Toole P.W."/>
        </authorList>
    </citation>
    <scope>NUCLEOTIDE SEQUENCE [LARGE SCALE GENOMIC DNA]</scope>
    <source>
        <strain evidence="7 8">JCM 15530</strain>
    </source>
</reference>
<dbReference type="EC" id="3.5.1.88" evidence="6"/>
<dbReference type="FunFam" id="3.90.45.10:FF:000002">
    <property type="entry name" value="Peptide deformylase"/>
    <property type="match status" value="1"/>
</dbReference>
<comment type="catalytic activity">
    <reaction evidence="6">
        <text>N-terminal N-formyl-L-methionyl-[peptide] + H2O = N-terminal L-methionyl-[peptide] + formate</text>
        <dbReference type="Rhea" id="RHEA:24420"/>
        <dbReference type="Rhea" id="RHEA-COMP:10639"/>
        <dbReference type="Rhea" id="RHEA-COMP:10640"/>
        <dbReference type="ChEBI" id="CHEBI:15377"/>
        <dbReference type="ChEBI" id="CHEBI:15740"/>
        <dbReference type="ChEBI" id="CHEBI:49298"/>
        <dbReference type="ChEBI" id="CHEBI:64731"/>
        <dbReference type="EC" id="3.5.1.88"/>
    </reaction>
</comment>
<feature type="binding site" evidence="6">
    <location>
        <position position="184"/>
    </location>
    <ligand>
        <name>Fe cation</name>
        <dbReference type="ChEBI" id="CHEBI:24875"/>
    </ligand>
</feature>
<dbReference type="PANTHER" id="PTHR10458:SF8">
    <property type="entry name" value="PEPTIDE DEFORMYLASE 2"/>
    <property type="match status" value="1"/>
</dbReference>
<keyword evidence="3 6" id="KW-0378">Hydrolase</keyword>
<dbReference type="Pfam" id="PF01327">
    <property type="entry name" value="Pep_deformylase"/>
    <property type="match status" value="1"/>
</dbReference>
<comment type="cofactor">
    <cofactor evidence="6">
        <name>Fe(2+)</name>
        <dbReference type="ChEBI" id="CHEBI:29033"/>
    </cofactor>
    <text evidence="6">Binds 1 Fe(2+) ion.</text>
</comment>
<organism evidence="7 8">
    <name type="scientific">Secundilactobacillus kimchicus JCM 15530</name>
    <dbReference type="NCBI Taxonomy" id="1302272"/>
    <lineage>
        <taxon>Bacteria</taxon>
        <taxon>Bacillati</taxon>
        <taxon>Bacillota</taxon>
        <taxon>Bacilli</taxon>
        <taxon>Lactobacillales</taxon>
        <taxon>Lactobacillaceae</taxon>
        <taxon>Secundilactobacillus</taxon>
    </lineage>
</organism>
<dbReference type="GO" id="GO:0046872">
    <property type="term" value="F:metal ion binding"/>
    <property type="evidence" value="ECO:0007669"/>
    <property type="project" value="UniProtKB-KW"/>
</dbReference>